<dbReference type="Ensembl" id="ENSUAMT00000019823.1">
    <property type="protein sequence ID" value="ENSUAMP00000017712.1"/>
    <property type="gene ID" value="ENSUAMG00000014057.1"/>
</dbReference>
<sequence length="101" mass="11541">MKKQQRVNSLFKKIHALCKSPASCYLDFHSYILGGRFLSLTIAAESFCMKDGRASPDPLKTTSIDGDCWIRHLSKLDVTCALLDCQNVERNVLFFFFKKTM</sequence>
<dbReference type="AlphaFoldDB" id="A0A452RFR7"/>
<proteinExistence type="predicted"/>
<keyword evidence="2" id="KW-1185">Reference proteome</keyword>
<name>A0A452RFR7_URSAM</name>
<accession>A0A452RFR7</accession>
<organism evidence="1 2">
    <name type="scientific">Ursus americanus</name>
    <name type="common">American black bear</name>
    <name type="synonym">Euarctos americanus</name>
    <dbReference type="NCBI Taxonomy" id="9643"/>
    <lineage>
        <taxon>Eukaryota</taxon>
        <taxon>Metazoa</taxon>
        <taxon>Chordata</taxon>
        <taxon>Craniata</taxon>
        <taxon>Vertebrata</taxon>
        <taxon>Euteleostomi</taxon>
        <taxon>Mammalia</taxon>
        <taxon>Eutheria</taxon>
        <taxon>Laurasiatheria</taxon>
        <taxon>Carnivora</taxon>
        <taxon>Caniformia</taxon>
        <taxon>Ursidae</taxon>
        <taxon>Ursus</taxon>
    </lineage>
</organism>
<reference evidence="2" key="1">
    <citation type="submission" date="2016-06" db="EMBL/GenBank/DDBJ databases">
        <title>De novo assembly and RNA-Seq shows season-dependent expression and editing in black bear kidneys.</title>
        <authorList>
            <person name="Korstanje R."/>
            <person name="Srivastava A."/>
            <person name="Sarsani V.K."/>
            <person name="Sheehan S.M."/>
            <person name="Seger R.L."/>
            <person name="Barter M.E."/>
            <person name="Lindqvist C."/>
            <person name="Brody L.C."/>
            <person name="Mullikin J.C."/>
        </authorList>
    </citation>
    <scope>NUCLEOTIDE SEQUENCE [LARGE SCALE GENOMIC DNA]</scope>
</reference>
<evidence type="ECO:0000313" key="1">
    <source>
        <dbReference type="Ensembl" id="ENSUAMP00000017712.1"/>
    </source>
</evidence>
<evidence type="ECO:0000313" key="2">
    <source>
        <dbReference type="Proteomes" id="UP000291022"/>
    </source>
</evidence>
<dbReference type="GeneTree" id="ENSGT00900000143805"/>
<reference evidence="1" key="2">
    <citation type="submission" date="2025-08" db="UniProtKB">
        <authorList>
            <consortium name="Ensembl"/>
        </authorList>
    </citation>
    <scope>IDENTIFICATION</scope>
</reference>
<protein>
    <submittedName>
        <fullName evidence="1">Uncharacterized protein</fullName>
    </submittedName>
</protein>
<dbReference type="Proteomes" id="UP000291022">
    <property type="component" value="Unassembled WGS sequence"/>
</dbReference>
<dbReference type="OMA" id="EHYSSFM"/>
<reference evidence="1" key="3">
    <citation type="submission" date="2025-09" db="UniProtKB">
        <authorList>
            <consortium name="Ensembl"/>
        </authorList>
    </citation>
    <scope>IDENTIFICATION</scope>
</reference>